<dbReference type="SUPFAM" id="SSF49854">
    <property type="entry name" value="Spermadhesin, CUB domain"/>
    <property type="match status" value="1"/>
</dbReference>
<feature type="chain" id="PRO_5032627965" description="Venom serine protease 34" evidence="9">
    <location>
        <begin position="30"/>
        <end position="409"/>
    </location>
</feature>
<evidence type="ECO:0000256" key="2">
    <source>
        <dbReference type="ARBA" id="ARBA00022525"/>
    </source>
</evidence>
<evidence type="ECO:0000256" key="6">
    <source>
        <dbReference type="ARBA" id="ARBA00023157"/>
    </source>
</evidence>
<keyword evidence="4" id="KW-0378">Hydrolase</keyword>
<name>A0A834N8D1_VESPE</name>
<dbReference type="InterPro" id="IPR035914">
    <property type="entry name" value="Sperma_CUB_dom_sf"/>
</dbReference>
<dbReference type="InterPro" id="IPR051487">
    <property type="entry name" value="Ser/Thr_Proteases_Immune/Dev"/>
</dbReference>
<dbReference type="PROSITE" id="PS00134">
    <property type="entry name" value="TRYPSIN_HIS"/>
    <property type="match status" value="1"/>
</dbReference>
<evidence type="ECO:0000259" key="10">
    <source>
        <dbReference type="PROSITE" id="PS01180"/>
    </source>
</evidence>
<dbReference type="SMART" id="SM00042">
    <property type="entry name" value="CUB"/>
    <property type="match status" value="1"/>
</dbReference>
<evidence type="ECO:0008006" key="14">
    <source>
        <dbReference type="Google" id="ProtNLM"/>
    </source>
</evidence>
<dbReference type="InterPro" id="IPR018114">
    <property type="entry name" value="TRYPSIN_HIS"/>
</dbReference>
<evidence type="ECO:0000256" key="3">
    <source>
        <dbReference type="ARBA" id="ARBA00022670"/>
    </source>
</evidence>
<dbReference type="InterPro" id="IPR009003">
    <property type="entry name" value="Peptidase_S1_PA"/>
</dbReference>
<comment type="subcellular location">
    <subcellularLocation>
        <location evidence="1">Secreted</location>
    </subcellularLocation>
</comment>
<evidence type="ECO:0000256" key="5">
    <source>
        <dbReference type="ARBA" id="ARBA00022825"/>
    </source>
</evidence>
<feature type="domain" description="Peptidase S1" evidence="11">
    <location>
        <begin position="159"/>
        <end position="390"/>
    </location>
</feature>
<dbReference type="PANTHER" id="PTHR24256">
    <property type="entry name" value="TRYPTASE-RELATED"/>
    <property type="match status" value="1"/>
</dbReference>
<dbReference type="InterPro" id="IPR000859">
    <property type="entry name" value="CUB_dom"/>
</dbReference>
<dbReference type="PROSITE" id="PS50240">
    <property type="entry name" value="TRYPSIN_DOM"/>
    <property type="match status" value="1"/>
</dbReference>
<feature type="signal peptide" evidence="9">
    <location>
        <begin position="1"/>
        <end position="29"/>
    </location>
</feature>
<proteinExistence type="inferred from homology"/>
<dbReference type="Gene3D" id="2.60.120.290">
    <property type="entry name" value="Spermadhesin, CUB domain"/>
    <property type="match status" value="1"/>
</dbReference>
<dbReference type="Gene3D" id="2.40.10.10">
    <property type="entry name" value="Trypsin-like serine proteases"/>
    <property type="match status" value="1"/>
</dbReference>
<keyword evidence="3" id="KW-0645">Protease</keyword>
<evidence type="ECO:0000313" key="12">
    <source>
        <dbReference type="EMBL" id="KAF7398103.1"/>
    </source>
</evidence>
<dbReference type="PROSITE" id="PS01180">
    <property type="entry name" value="CUB"/>
    <property type="match status" value="1"/>
</dbReference>
<dbReference type="PRINTS" id="PR00722">
    <property type="entry name" value="CHYMOTRYPSIN"/>
</dbReference>
<organism evidence="12 13">
    <name type="scientific">Vespula pensylvanica</name>
    <name type="common">Western yellow jacket</name>
    <name type="synonym">Wasp</name>
    <dbReference type="NCBI Taxonomy" id="30213"/>
    <lineage>
        <taxon>Eukaryota</taxon>
        <taxon>Metazoa</taxon>
        <taxon>Ecdysozoa</taxon>
        <taxon>Arthropoda</taxon>
        <taxon>Hexapoda</taxon>
        <taxon>Insecta</taxon>
        <taxon>Pterygota</taxon>
        <taxon>Neoptera</taxon>
        <taxon>Endopterygota</taxon>
        <taxon>Hymenoptera</taxon>
        <taxon>Apocrita</taxon>
        <taxon>Aculeata</taxon>
        <taxon>Vespoidea</taxon>
        <taxon>Vespidae</taxon>
        <taxon>Vespinae</taxon>
        <taxon>Vespula</taxon>
    </lineage>
</organism>
<keyword evidence="9" id="KW-0732">Signal</keyword>
<comment type="caution">
    <text evidence="12">The sequence shown here is derived from an EMBL/GenBank/DDBJ whole genome shotgun (WGS) entry which is preliminary data.</text>
</comment>
<dbReference type="InterPro" id="IPR043504">
    <property type="entry name" value="Peptidase_S1_PA_chymotrypsin"/>
</dbReference>
<dbReference type="GO" id="GO:0004252">
    <property type="term" value="F:serine-type endopeptidase activity"/>
    <property type="evidence" value="ECO:0007669"/>
    <property type="project" value="InterPro"/>
</dbReference>
<evidence type="ECO:0000256" key="7">
    <source>
        <dbReference type="ARBA" id="ARBA00024195"/>
    </source>
</evidence>
<dbReference type="SMART" id="SM00020">
    <property type="entry name" value="Tryp_SPc"/>
    <property type="match status" value="1"/>
</dbReference>
<dbReference type="GO" id="GO:0006508">
    <property type="term" value="P:proteolysis"/>
    <property type="evidence" value="ECO:0007669"/>
    <property type="project" value="UniProtKB-KW"/>
</dbReference>
<dbReference type="CDD" id="cd00041">
    <property type="entry name" value="CUB"/>
    <property type="match status" value="1"/>
</dbReference>
<dbReference type="GO" id="GO:0005576">
    <property type="term" value="C:extracellular region"/>
    <property type="evidence" value="ECO:0007669"/>
    <property type="project" value="UniProtKB-SubCell"/>
</dbReference>
<feature type="domain" description="CUB" evidence="10">
    <location>
        <begin position="37"/>
        <end position="145"/>
    </location>
</feature>
<dbReference type="InterPro" id="IPR001314">
    <property type="entry name" value="Peptidase_S1A"/>
</dbReference>
<reference evidence="12" key="1">
    <citation type="journal article" date="2020" name="G3 (Bethesda)">
        <title>High-Quality Assemblies for Three Invasive Social Wasps from the &lt;i&gt;Vespula&lt;/i&gt; Genus.</title>
        <authorList>
            <person name="Harrop T.W.R."/>
            <person name="Guhlin J."/>
            <person name="McLaughlin G.M."/>
            <person name="Permina E."/>
            <person name="Stockwell P."/>
            <person name="Gilligan J."/>
            <person name="Le Lec M.F."/>
            <person name="Gruber M.A.M."/>
            <person name="Quinn O."/>
            <person name="Lovegrove M."/>
            <person name="Duncan E.J."/>
            <person name="Remnant E.J."/>
            <person name="Van Eeckhoven J."/>
            <person name="Graham B."/>
            <person name="Knapp R.A."/>
            <person name="Langford K.W."/>
            <person name="Kronenberg Z."/>
            <person name="Press M.O."/>
            <person name="Eacker S.M."/>
            <person name="Wilson-Rankin E.E."/>
            <person name="Purcell J."/>
            <person name="Lester P.J."/>
            <person name="Dearden P.K."/>
        </authorList>
    </citation>
    <scope>NUCLEOTIDE SEQUENCE</scope>
    <source>
        <strain evidence="12">Volc-1</strain>
    </source>
</reference>
<dbReference type="AlphaFoldDB" id="A0A834N8D1"/>
<gene>
    <name evidence="12" type="ORF">H0235_016111</name>
</gene>
<keyword evidence="5" id="KW-0720">Serine protease</keyword>
<dbReference type="FunFam" id="2.40.10.10:FF:000015">
    <property type="entry name" value="Atrial natriuretic peptide-converting enzyme"/>
    <property type="match status" value="1"/>
</dbReference>
<keyword evidence="13" id="KW-1185">Reference proteome</keyword>
<evidence type="ECO:0000313" key="13">
    <source>
        <dbReference type="Proteomes" id="UP000600918"/>
    </source>
</evidence>
<keyword evidence="6" id="KW-1015">Disulfide bond</keyword>
<dbReference type="Pfam" id="PF00089">
    <property type="entry name" value="Trypsin"/>
    <property type="match status" value="1"/>
</dbReference>
<evidence type="ECO:0000256" key="4">
    <source>
        <dbReference type="ARBA" id="ARBA00022801"/>
    </source>
</evidence>
<comment type="similarity">
    <text evidence="7">Belongs to the peptidase S1 family. CLIP subfamily.</text>
</comment>
<sequence length="409" mass="46233">MESNADDFQISRRSTFVPLLCMLLGIVESEDAVDSDCDFFQELEPGRNYYVYNPNYPDYYLGQHNCRWRAKSNTRVKLNCSFFDIPPSVNCSMDYIKVKVGDGIEYVFCGLDSFVVESISSEMTILFHSRYNTYGGKFRCDLRMVEDSCRCGWKNPSRIVGGIETGVNEYPMMAGIVSFHTRILFCGATIISPRHVLTAGHCVRRENPDDIGIIVGEHNVTTGSETNVTKVHFVQEIIIHPRYQSKNNDIAIIKSQTKFEYSMRVGPACLPFYYMQRNFTNQLVTALGWGTTSFGGPKSEVLMKVNLHVITQKKCSQKYPNITSNQICTYDKGKDACQFDSGGPILWQNPRSNLIFDLGIISYGSTCADEKPGVNTRITNYLDFIIKSTPGKILLFQFDNDGHDSTTPK</sequence>
<evidence type="ECO:0000256" key="9">
    <source>
        <dbReference type="SAM" id="SignalP"/>
    </source>
</evidence>
<comment type="caution">
    <text evidence="8">Lacks conserved residue(s) required for the propagation of feature annotation.</text>
</comment>
<dbReference type="InterPro" id="IPR001254">
    <property type="entry name" value="Trypsin_dom"/>
</dbReference>
<dbReference type="CDD" id="cd00190">
    <property type="entry name" value="Tryp_SPc"/>
    <property type="match status" value="1"/>
</dbReference>
<dbReference type="SUPFAM" id="SSF50494">
    <property type="entry name" value="Trypsin-like serine proteases"/>
    <property type="match status" value="1"/>
</dbReference>
<accession>A0A834N8D1</accession>
<keyword evidence="2" id="KW-0964">Secreted</keyword>
<evidence type="ECO:0000256" key="8">
    <source>
        <dbReference type="PROSITE-ProRule" id="PRU00059"/>
    </source>
</evidence>
<evidence type="ECO:0000256" key="1">
    <source>
        <dbReference type="ARBA" id="ARBA00004613"/>
    </source>
</evidence>
<dbReference type="Proteomes" id="UP000600918">
    <property type="component" value="Unassembled WGS sequence"/>
</dbReference>
<dbReference type="EMBL" id="JACSDY010000019">
    <property type="protein sequence ID" value="KAF7398103.1"/>
    <property type="molecule type" value="Genomic_DNA"/>
</dbReference>
<evidence type="ECO:0000259" key="11">
    <source>
        <dbReference type="PROSITE" id="PS50240"/>
    </source>
</evidence>
<dbReference type="Pfam" id="PF00431">
    <property type="entry name" value="CUB"/>
    <property type="match status" value="1"/>
</dbReference>
<protein>
    <recommendedName>
        <fullName evidence="14">Venom serine protease 34</fullName>
    </recommendedName>
</protein>